<evidence type="ECO:0000313" key="2">
    <source>
        <dbReference type="EnsemblProtists" id="Phyra87466"/>
    </source>
</evidence>
<proteinExistence type="predicted"/>
<name>H3H9D9_PHYRM</name>
<dbReference type="AlphaFoldDB" id="H3H9D9"/>
<reference evidence="2" key="2">
    <citation type="submission" date="2015-06" db="UniProtKB">
        <authorList>
            <consortium name="EnsemblProtists"/>
        </authorList>
    </citation>
    <scope>IDENTIFICATION</scope>
    <source>
        <strain evidence="2">Pr102</strain>
    </source>
</reference>
<dbReference type="STRING" id="164328.H3H9D9"/>
<keyword evidence="3" id="KW-1185">Reference proteome</keyword>
<feature type="region of interest" description="Disordered" evidence="1">
    <location>
        <begin position="351"/>
        <end position="377"/>
    </location>
</feature>
<evidence type="ECO:0000256" key="1">
    <source>
        <dbReference type="SAM" id="MobiDB-lite"/>
    </source>
</evidence>
<dbReference type="VEuPathDB" id="FungiDB:KRP23_11150"/>
<organism evidence="2 3">
    <name type="scientific">Phytophthora ramorum</name>
    <name type="common">Sudden oak death agent</name>
    <dbReference type="NCBI Taxonomy" id="164328"/>
    <lineage>
        <taxon>Eukaryota</taxon>
        <taxon>Sar</taxon>
        <taxon>Stramenopiles</taxon>
        <taxon>Oomycota</taxon>
        <taxon>Peronosporomycetes</taxon>
        <taxon>Peronosporales</taxon>
        <taxon>Peronosporaceae</taxon>
        <taxon>Phytophthora</taxon>
    </lineage>
</organism>
<dbReference type="eggNOG" id="ENOG502RFHN">
    <property type="taxonomic scope" value="Eukaryota"/>
</dbReference>
<evidence type="ECO:0000313" key="3">
    <source>
        <dbReference type="Proteomes" id="UP000005238"/>
    </source>
</evidence>
<dbReference type="InParanoid" id="H3H9D9"/>
<dbReference type="EnsemblProtists" id="Phyra87466">
    <property type="protein sequence ID" value="Phyra87466"/>
    <property type="gene ID" value="Phyra87466"/>
</dbReference>
<feature type="compositionally biased region" description="Low complexity" evidence="1">
    <location>
        <begin position="355"/>
        <end position="368"/>
    </location>
</feature>
<dbReference type="VEuPathDB" id="FungiDB:KRP22_11621"/>
<dbReference type="HOGENOM" id="CLU_646382_0_0_1"/>
<dbReference type="EMBL" id="DS567902">
    <property type="status" value="NOT_ANNOTATED_CDS"/>
    <property type="molecule type" value="Genomic_DNA"/>
</dbReference>
<accession>H3H9D9</accession>
<dbReference type="PANTHER" id="PTHR33714">
    <property type="entry name" value="COUNTING FACTOR-ASSOCIATED PROTEIN A-RELATED"/>
    <property type="match status" value="1"/>
</dbReference>
<reference evidence="3" key="1">
    <citation type="journal article" date="2006" name="Science">
        <title>Phytophthora genome sequences uncover evolutionary origins and mechanisms of pathogenesis.</title>
        <authorList>
            <person name="Tyler B.M."/>
            <person name="Tripathy S."/>
            <person name="Zhang X."/>
            <person name="Dehal P."/>
            <person name="Jiang R.H."/>
            <person name="Aerts A."/>
            <person name="Arredondo F.D."/>
            <person name="Baxter L."/>
            <person name="Bensasson D."/>
            <person name="Beynon J.L."/>
            <person name="Chapman J."/>
            <person name="Damasceno C.M."/>
            <person name="Dorrance A.E."/>
            <person name="Dou D."/>
            <person name="Dickerman A.W."/>
            <person name="Dubchak I.L."/>
            <person name="Garbelotto M."/>
            <person name="Gijzen M."/>
            <person name="Gordon S.G."/>
            <person name="Govers F."/>
            <person name="Grunwald N.J."/>
            <person name="Huang W."/>
            <person name="Ivors K.L."/>
            <person name="Jones R.W."/>
            <person name="Kamoun S."/>
            <person name="Krampis K."/>
            <person name="Lamour K.H."/>
            <person name="Lee M.K."/>
            <person name="McDonald W.H."/>
            <person name="Medina M."/>
            <person name="Meijer H.J."/>
            <person name="Nordberg E.K."/>
            <person name="Maclean D.J."/>
            <person name="Ospina-Giraldo M.D."/>
            <person name="Morris P.F."/>
            <person name="Phuntumart V."/>
            <person name="Putnam N.H."/>
            <person name="Rash S."/>
            <person name="Rose J.K."/>
            <person name="Sakihama Y."/>
            <person name="Salamov A.A."/>
            <person name="Savidor A."/>
            <person name="Scheuring C.F."/>
            <person name="Smith B.M."/>
            <person name="Sobral B.W."/>
            <person name="Terry A."/>
            <person name="Torto-Alalibo T.A."/>
            <person name="Win J."/>
            <person name="Xu Z."/>
            <person name="Zhang H."/>
            <person name="Grigoriev I.V."/>
            <person name="Rokhsar D.S."/>
            <person name="Boore J.L."/>
        </authorList>
    </citation>
    <scope>NUCLEOTIDE SEQUENCE [LARGE SCALE GENOMIC DNA]</scope>
    <source>
        <strain evidence="3">Pr102</strain>
    </source>
</reference>
<protein>
    <submittedName>
        <fullName evidence="2">Uncharacterized protein</fullName>
    </submittedName>
</protein>
<dbReference type="PANTHER" id="PTHR33714:SF3">
    <property type="entry name" value="COUNTING FACTOR-ASSOCIATED PROTEIN A-RELATED"/>
    <property type="match status" value="1"/>
</dbReference>
<sequence>MADSTATITMYSDLECNIVATDTSLDSQTLSSSPRRYAVGGLGGPSAQGRKTAVVVYDNSSCSAPAVSVTLTSSLTCTPQANHYDPICVEDGAAYSVSDCTNYNRGGWDDVGLVREAFNGYSYLGVETYVSGRCGQYDSIARATLYRLDENCYANAAGTTSHKLTLSHSAIITTYSDATCTNVATTTTVRQSSIGANRYGFCVDEMTVFIGGVQPNFTAVASYDDDTCSTTPTQIRFSQDFKCLGTTDAPCQADDDSHFSASGCAGDFFDYSATAFGMNSPYVIVEDFRNPWCNDVELVTKSDGAVVITTYPTSSCQYQDAFVFVLDSWNVNTGTCVDNKIFRTSKMPLATEINTPPTTTPAPQTWTPTPTPTAGPPPITVPVEDETEARLKIMFPDWLWESPPPRIFASDGRHYHQRSPDHRFP</sequence>
<dbReference type="Proteomes" id="UP000005238">
    <property type="component" value="Unassembled WGS sequence"/>
</dbReference>